<dbReference type="InterPro" id="IPR041470">
    <property type="entry name" value="GCP_N"/>
</dbReference>
<dbReference type="InterPro" id="IPR042241">
    <property type="entry name" value="GCP_C_sf"/>
</dbReference>
<comment type="similarity">
    <text evidence="1 5">Belongs to the TUBGCP family.</text>
</comment>
<evidence type="ECO:0000256" key="3">
    <source>
        <dbReference type="ARBA" id="ARBA00022701"/>
    </source>
</evidence>
<evidence type="ECO:0000259" key="6">
    <source>
        <dbReference type="Pfam" id="PF04130"/>
    </source>
</evidence>
<protein>
    <recommendedName>
        <fullName evidence="5">Gamma-tubulin complex component</fullName>
    </recommendedName>
</protein>
<evidence type="ECO:0000256" key="1">
    <source>
        <dbReference type="ARBA" id="ARBA00010337"/>
    </source>
</evidence>
<dbReference type="Gene3D" id="1.20.120.1900">
    <property type="entry name" value="Gamma-tubulin complex, C-terminal domain"/>
    <property type="match status" value="1"/>
</dbReference>
<dbReference type="GO" id="GO:0000278">
    <property type="term" value="P:mitotic cell cycle"/>
    <property type="evidence" value="ECO:0007669"/>
    <property type="project" value="TreeGrafter"/>
</dbReference>
<dbReference type="GO" id="GO:0007020">
    <property type="term" value="P:microtubule nucleation"/>
    <property type="evidence" value="ECO:0007669"/>
    <property type="project" value="InterPro"/>
</dbReference>
<feature type="domain" description="Gamma tubulin complex component protein N-terminal" evidence="7">
    <location>
        <begin position="185"/>
        <end position="472"/>
    </location>
</feature>
<dbReference type="GO" id="GO:0000922">
    <property type="term" value="C:spindle pole"/>
    <property type="evidence" value="ECO:0007669"/>
    <property type="project" value="InterPro"/>
</dbReference>
<keyword evidence="3 5" id="KW-0493">Microtubule</keyword>
<evidence type="ECO:0000256" key="5">
    <source>
        <dbReference type="RuleBase" id="RU363050"/>
    </source>
</evidence>
<dbReference type="AlphaFoldDB" id="A0A2S2P7A0"/>
<organism evidence="8">
    <name type="scientific">Schizaphis graminum</name>
    <name type="common">Green bug aphid</name>
    <dbReference type="NCBI Taxonomy" id="13262"/>
    <lineage>
        <taxon>Eukaryota</taxon>
        <taxon>Metazoa</taxon>
        <taxon>Ecdysozoa</taxon>
        <taxon>Arthropoda</taxon>
        <taxon>Hexapoda</taxon>
        <taxon>Insecta</taxon>
        <taxon>Pterygota</taxon>
        <taxon>Neoptera</taxon>
        <taxon>Paraneoptera</taxon>
        <taxon>Hemiptera</taxon>
        <taxon>Sternorrhyncha</taxon>
        <taxon>Aphidomorpha</taxon>
        <taxon>Aphidoidea</taxon>
        <taxon>Aphididae</taxon>
        <taxon>Aphidini</taxon>
        <taxon>Schizaphis</taxon>
    </lineage>
</organism>
<dbReference type="GO" id="GO:0031122">
    <property type="term" value="P:cytoplasmic microtubule organization"/>
    <property type="evidence" value="ECO:0007669"/>
    <property type="project" value="TreeGrafter"/>
</dbReference>
<sequence length="822" mass="97103">MDRTRIPIEELITSFKSTSTVEDVFDKLEIWNRNDSQQIPLENSKDRALQKLLHNCDDEDKLKEKAQCIENHKLANKFMELVQEIREDKKLKAFMEKRYKEYEKDTSCSEVAQYYKDEIEKRNEFQKQRQMKKEIKEKKVILKKSVCKQTPLWKNLRKYQALDYFNIPMTCYNTTNPEEHDLVGDILSCLQGFHTKFIIPNNFEIPLTFNINEAIDPQFKCIVPKILRLVSAYTIICRYSEENRQSHNGYVNQALACYISKFIRDYLNFIICLENQHKSGELGLQSLSFAAQAHVYKMEFVARIVSIITQEKKKGGQTLSVLHEEMTQCYIDESLKKLLAGMVEVSTIPFFQSLEKWIFKGQVFDPCDEFMIKCGNLILSDDTEKYWNRCYTVRNEYVPSYLEKFKEIILRTGKYLNALYHCNIPNKSNLIYTSTNNEKLVYSMWCSDSTNYLKTINNAYMFASSSLLNVLLIDYDLMNRLKSIKRYFLLEQGDFVVHLLDVCDEELKKPTDDIVYNRLESLLDICLRVNVGCVDQYKDDIKMELKKDPLSFQIFKILAIQTEKEKDYTNFQPSSNLLGIQSFCLGLTTQWPVSLIFNETVISNYQILFRLLLLCKNVERQLLKVWLCDKHLKKIPNTSAITYKKAFNLRQNMLLFVQNLEYYMFEEVIETQWQAFTSAIQYKVFILRKIVNFLLIVLFIQVKNVDELLDEQQKFLNLCLKNCMVTNPDLMKSSRYLLELCTEFSDYVLLSKSNHNHLKLDFEKNIQIIENKFTAAMIDLLKCIRKMSRLDSGNIIYNFLYRMDFNGMYTEQINMDDTILYT</sequence>
<keyword evidence="4 5" id="KW-0206">Cytoskeleton</keyword>
<dbReference type="GO" id="GO:0051225">
    <property type="term" value="P:spindle assembly"/>
    <property type="evidence" value="ECO:0007669"/>
    <property type="project" value="TreeGrafter"/>
</dbReference>
<dbReference type="EMBL" id="GGMR01012681">
    <property type="protein sequence ID" value="MBY25300.1"/>
    <property type="molecule type" value="Transcribed_RNA"/>
</dbReference>
<dbReference type="PANTHER" id="PTHR19302">
    <property type="entry name" value="GAMMA TUBULIN COMPLEX PROTEIN"/>
    <property type="match status" value="1"/>
</dbReference>
<dbReference type="GO" id="GO:0051321">
    <property type="term" value="P:meiotic cell cycle"/>
    <property type="evidence" value="ECO:0007669"/>
    <property type="project" value="TreeGrafter"/>
</dbReference>
<proteinExistence type="inferred from homology"/>
<name>A0A2S2P7A0_SCHGA</name>
<dbReference type="Pfam" id="PF17681">
    <property type="entry name" value="GCP_N_terminal"/>
    <property type="match status" value="1"/>
</dbReference>
<dbReference type="InterPro" id="IPR007259">
    <property type="entry name" value="GCP"/>
</dbReference>
<dbReference type="Pfam" id="PF04130">
    <property type="entry name" value="GCP_C_terminal"/>
    <property type="match status" value="1"/>
</dbReference>
<dbReference type="GO" id="GO:0051011">
    <property type="term" value="F:microtubule minus-end binding"/>
    <property type="evidence" value="ECO:0007669"/>
    <property type="project" value="TreeGrafter"/>
</dbReference>
<dbReference type="GO" id="GO:0005874">
    <property type="term" value="C:microtubule"/>
    <property type="evidence" value="ECO:0007669"/>
    <property type="project" value="UniProtKB-KW"/>
</dbReference>
<evidence type="ECO:0000256" key="2">
    <source>
        <dbReference type="ARBA" id="ARBA00022490"/>
    </source>
</evidence>
<evidence type="ECO:0000256" key="4">
    <source>
        <dbReference type="ARBA" id="ARBA00023212"/>
    </source>
</evidence>
<gene>
    <name evidence="8" type="primary">TUBGCP2_1</name>
    <name evidence="8" type="ORF">g.172004</name>
</gene>
<keyword evidence="2 5" id="KW-0963">Cytoplasm</keyword>
<dbReference type="GO" id="GO:0043015">
    <property type="term" value="F:gamma-tubulin binding"/>
    <property type="evidence" value="ECO:0007669"/>
    <property type="project" value="InterPro"/>
</dbReference>
<comment type="subcellular location">
    <subcellularLocation>
        <location evidence="5">Cytoplasm</location>
        <location evidence="5">Cytoskeleton</location>
        <location evidence="5">Microtubule organizing center</location>
    </subcellularLocation>
</comment>
<reference evidence="8" key="1">
    <citation type="submission" date="2018-04" db="EMBL/GenBank/DDBJ databases">
        <title>Transcriptome of Schizaphis graminum biotype I.</title>
        <authorList>
            <person name="Scully E.D."/>
            <person name="Geib S.M."/>
            <person name="Palmer N.A."/>
            <person name="Koch K."/>
            <person name="Bradshaw J."/>
            <person name="Heng-Moss T."/>
            <person name="Sarath G."/>
        </authorList>
    </citation>
    <scope>NUCLEOTIDE SEQUENCE</scope>
</reference>
<feature type="domain" description="Gamma tubulin complex component C-terminal" evidence="6">
    <location>
        <begin position="477"/>
        <end position="809"/>
    </location>
</feature>
<dbReference type="GO" id="GO:0000930">
    <property type="term" value="C:gamma-tubulin complex"/>
    <property type="evidence" value="ECO:0007669"/>
    <property type="project" value="TreeGrafter"/>
</dbReference>
<dbReference type="PANTHER" id="PTHR19302:SF13">
    <property type="entry name" value="GAMMA-TUBULIN COMPLEX COMPONENT 2"/>
    <property type="match status" value="1"/>
</dbReference>
<dbReference type="InterPro" id="IPR040457">
    <property type="entry name" value="GCP_C"/>
</dbReference>
<evidence type="ECO:0000259" key="7">
    <source>
        <dbReference type="Pfam" id="PF17681"/>
    </source>
</evidence>
<evidence type="ECO:0000313" key="8">
    <source>
        <dbReference type="EMBL" id="MBY25300.1"/>
    </source>
</evidence>
<accession>A0A2S2P7A0</accession>